<dbReference type="Proteomes" id="UP000553706">
    <property type="component" value="Unassembled WGS sequence"/>
</dbReference>
<comment type="caution">
    <text evidence="7">The sequence shown here is derived from an EMBL/GenBank/DDBJ whole genome shotgun (WGS) entry which is preliminary data.</text>
</comment>
<evidence type="ECO:0000256" key="3">
    <source>
        <dbReference type="ARBA" id="ARBA00022576"/>
    </source>
</evidence>
<evidence type="ECO:0000256" key="4">
    <source>
        <dbReference type="ARBA" id="ARBA00022679"/>
    </source>
</evidence>
<dbReference type="GO" id="GO:0009102">
    <property type="term" value="P:biotin biosynthetic process"/>
    <property type="evidence" value="ECO:0007669"/>
    <property type="project" value="TreeGrafter"/>
</dbReference>
<comment type="similarity">
    <text evidence="2 6">Belongs to the class-III pyridoxal-phosphate-dependent aminotransferase family.</text>
</comment>
<dbReference type="FunFam" id="3.40.640.10:FF:000014">
    <property type="entry name" value="Adenosylmethionine-8-amino-7-oxononanoate aminotransferase, probable"/>
    <property type="match status" value="1"/>
</dbReference>
<dbReference type="Gene3D" id="3.90.1150.10">
    <property type="entry name" value="Aspartate Aminotransferase, domain 1"/>
    <property type="match status" value="1"/>
</dbReference>
<dbReference type="PROSITE" id="PS00600">
    <property type="entry name" value="AA_TRANSFER_CLASS_3"/>
    <property type="match status" value="1"/>
</dbReference>
<dbReference type="EC" id="2.6.1.18" evidence="7"/>
<evidence type="ECO:0000256" key="6">
    <source>
        <dbReference type="RuleBase" id="RU003560"/>
    </source>
</evidence>
<dbReference type="InterPro" id="IPR015421">
    <property type="entry name" value="PyrdxlP-dep_Trfase_major"/>
</dbReference>
<sequence length="453" mass="48658">MSPYDSHDAAHRQAAAGLSRDELNAYWMPFTANREFKANPRMMTAAEGCHFIDGKGRKVFDSLSGLWCTGFGHRRPEIVKAVAEQVAELDFAPNFQFGHPLAFKLATKVAALAPEGLNHVFFTNSGSESADTAIKMARGYWRQKGQAAKTRVIGRVKGYHGVNYGGTSVGGIVGNRKLFGSLGDVDHLPHTLLPQNRFTKGLPEHGAELADALEELVGLHDASTIAAVIVEPFSGSAGMVVPPKGYLKRLRELCTKHNILLIFDEVITGFGRAGGNFAAQVFGVTPDIITCAKALTNGVVPMGAVIATDEIHDTFMAAGGHDYLVEFPHGYTYSGHPLACAAGLAALEIFEKDDMAGRVNALAPVFEDLLHGLKGLKYVADIRNFGLAGAVQIEAAPGEPARRPWEISKKCWEAGYYVRYGGDTLQFGPPFIAEKSDLEGLFNAVADAITSLA</sequence>
<name>A0A840VMU3_9PROT</name>
<dbReference type="InterPro" id="IPR015422">
    <property type="entry name" value="PyrdxlP-dep_Trfase_small"/>
</dbReference>
<dbReference type="Gene3D" id="3.40.640.10">
    <property type="entry name" value="Type I PLP-dependent aspartate aminotransferase-like (Major domain)"/>
    <property type="match status" value="1"/>
</dbReference>
<evidence type="ECO:0000313" key="8">
    <source>
        <dbReference type="Proteomes" id="UP000553706"/>
    </source>
</evidence>
<dbReference type="GO" id="GO:0016223">
    <property type="term" value="F:beta-alanine:pyruvate transaminase activity"/>
    <property type="evidence" value="ECO:0007669"/>
    <property type="project" value="UniProtKB-EC"/>
</dbReference>
<keyword evidence="7" id="KW-0670">Pyruvate</keyword>
<proteinExistence type="inferred from homology"/>
<reference evidence="7 8" key="1">
    <citation type="submission" date="2020-08" db="EMBL/GenBank/DDBJ databases">
        <title>Genomic Encyclopedia of Type Strains, Phase IV (KMG-IV): sequencing the most valuable type-strain genomes for metagenomic binning, comparative biology and taxonomic classification.</title>
        <authorList>
            <person name="Goeker M."/>
        </authorList>
    </citation>
    <scope>NUCLEOTIDE SEQUENCE [LARGE SCALE GENOMIC DNA]</scope>
    <source>
        <strain evidence="7 8">DSM 27026</strain>
    </source>
</reference>
<dbReference type="PANTHER" id="PTHR42684:SF1">
    <property type="entry name" value="BETA-ALANINE--PYRUVATE AMINOTRANSFERASE"/>
    <property type="match status" value="1"/>
</dbReference>
<dbReference type="InterPro" id="IPR015424">
    <property type="entry name" value="PyrdxlP-dep_Trfase"/>
</dbReference>
<protein>
    <submittedName>
        <fullName evidence="7">Beta-alanine--pyruvate transaminase</fullName>
        <ecNumber evidence="7">2.6.1.18</ecNumber>
    </submittedName>
</protein>
<evidence type="ECO:0000313" key="7">
    <source>
        <dbReference type="EMBL" id="MBB5374445.1"/>
    </source>
</evidence>
<comment type="cofactor">
    <cofactor evidence="1">
        <name>pyridoxal 5'-phosphate</name>
        <dbReference type="ChEBI" id="CHEBI:597326"/>
    </cofactor>
</comment>
<dbReference type="PIRSF" id="PIRSF000521">
    <property type="entry name" value="Transaminase_4ab_Lys_Orn"/>
    <property type="match status" value="1"/>
</dbReference>
<keyword evidence="5 6" id="KW-0663">Pyridoxal phosphate</keyword>
<dbReference type="SUPFAM" id="SSF53383">
    <property type="entry name" value="PLP-dependent transferases"/>
    <property type="match status" value="1"/>
</dbReference>
<keyword evidence="8" id="KW-1185">Reference proteome</keyword>
<dbReference type="EMBL" id="JACHFJ010000018">
    <property type="protein sequence ID" value="MBB5374445.1"/>
    <property type="molecule type" value="Genomic_DNA"/>
</dbReference>
<evidence type="ECO:0000256" key="1">
    <source>
        <dbReference type="ARBA" id="ARBA00001933"/>
    </source>
</evidence>
<dbReference type="Pfam" id="PF00202">
    <property type="entry name" value="Aminotran_3"/>
    <property type="match status" value="1"/>
</dbReference>
<gene>
    <name evidence="7" type="ORF">HNP71_002719</name>
</gene>
<keyword evidence="4 7" id="KW-0808">Transferase</keyword>
<accession>A0A840VMU3</accession>
<dbReference type="GO" id="GO:0030170">
    <property type="term" value="F:pyridoxal phosphate binding"/>
    <property type="evidence" value="ECO:0007669"/>
    <property type="project" value="InterPro"/>
</dbReference>
<evidence type="ECO:0000256" key="5">
    <source>
        <dbReference type="ARBA" id="ARBA00022898"/>
    </source>
</evidence>
<dbReference type="CDD" id="cd00610">
    <property type="entry name" value="OAT_like"/>
    <property type="match status" value="1"/>
</dbReference>
<dbReference type="InterPro" id="IPR049704">
    <property type="entry name" value="Aminotrans_3_PPA_site"/>
</dbReference>
<evidence type="ECO:0000256" key="2">
    <source>
        <dbReference type="ARBA" id="ARBA00008954"/>
    </source>
</evidence>
<dbReference type="GO" id="GO:0004015">
    <property type="term" value="F:adenosylmethionine-8-amino-7-oxononanoate transaminase activity"/>
    <property type="evidence" value="ECO:0007669"/>
    <property type="project" value="TreeGrafter"/>
</dbReference>
<dbReference type="InterPro" id="IPR005814">
    <property type="entry name" value="Aminotrans_3"/>
</dbReference>
<dbReference type="AlphaFoldDB" id="A0A840VMU3"/>
<organism evidence="7 8">
    <name type="scientific">Acidocella aromatica</name>
    <dbReference type="NCBI Taxonomy" id="1303579"/>
    <lineage>
        <taxon>Bacteria</taxon>
        <taxon>Pseudomonadati</taxon>
        <taxon>Pseudomonadota</taxon>
        <taxon>Alphaproteobacteria</taxon>
        <taxon>Acetobacterales</taxon>
        <taxon>Acidocellaceae</taxon>
        <taxon>Acidocella</taxon>
    </lineage>
</organism>
<dbReference type="RefSeq" id="WP_183267462.1">
    <property type="nucleotide sequence ID" value="NZ_JACHFJ010000018.1"/>
</dbReference>
<keyword evidence="3 7" id="KW-0032">Aminotransferase</keyword>
<dbReference type="PANTHER" id="PTHR42684">
    <property type="entry name" value="ADENOSYLMETHIONINE-8-AMINO-7-OXONONANOATE AMINOTRANSFERASE"/>
    <property type="match status" value="1"/>
</dbReference>